<keyword evidence="3" id="KW-1185">Reference proteome</keyword>
<proteinExistence type="predicted"/>
<feature type="compositionally biased region" description="Basic and acidic residues" evidence="1">
    <location>
        <begin position="20"/>
        <end position="30"/>
    </location>
</feature>
<sequence length="88" mass="9797">MLPPAEPWRRPSPCSGSEPCARRKSGDRAPAKSIKNNNECVPKSKISGDEGFLYFVEPEQIFTSFRLASLLLKLIVSKQRSYGIDIEG</sequence>
<comment type="caution">
    <text evidence="2">The sequence shown here is derived from an EMBL/GenBank/DDBJ whole genome shotgun (WGS) entry which is preliminary data.</text>
</comment>
<evidence type="ECO:0000313" key="3">
    <source>
        <dbReference type="Proteomes" id="UP000494165"/>
    </source>
</evidence>
<feature type="region of interest" description="Disordered" evidence="1">
    <location>
        <begin position="1"/>
        <end position="40"/>
    </location>
</feature>
<evidence type="ECO:0000256" key="1">
    <source>
        <dbReference type="SAM" id="MobiDB-lite"/>
    </source>
</evidence>
<protein>
    <submittedName>
        <fullName evidence="2">Uncharacterized protein</fullName>
    </submittedName>
</protein>
<organism evidence="2 3">
    <name type="scientific">Cloeon dipterum</name>
    <dbReference type="NCBI Taxonomy" id="197152"/>
    <lineage>
        <taxon>Eukaryota</taxon>
        <taxon>Metazoa</taxon>
        <taxon>Ecdysozoa</taxon>
        <taxon>Arthropoda</taxon>
        <taxon>Hexapoda</taxon>
        <taxon>Insecta</taxon>
        <taxon>Pterygota</taxon>
        <taxon>Palaeoptera</taxon>
        <taxon>Ephemeroptera</taxon>
        <taxon>Pisciforma</taxon>
        <taxon>Baetidae</taxon>
        <taxon>Cloeon</taxon>
    </lineage>
</organism>
<gene>
    <name evidence="2" type="ORF">CLODIP_2_CD15955</name>
</gene>
<accession>A0A8S1CEL5</accession>
<evidence type="ECO:0000313" key="2">
    <source>
        <dbReference type="EMBL" id="CAB3366548.1"/>
    </source>
</evidence>
<name>A0A8S1CEL5_9INSE</name>
<dbReference type="EMBL" id="CADEPI010000026">
    <property type="protein sequence ID" value="CAB3366548.1"/>
    <property type="molecule type" value="Genomic_DNA"/>
</dbReference>
<reference evidence="2 3" key="1">
    <citation type="submission" date="2020-04" db="EMBL/GenBank/DDBJ databases">
        <authorList>
            <person name="Alioto T."/>
            <person name="Alioto T."/>
            <person name="Gomez Garrido J."/>
        </authorList>
    </citation>
    <scope>NUCLEOTIDE SEQUENCE [LARGE SCALE GENOMIC DNA]</scope>
</reference>
<dbReference type="Proteomes" id="UP000494165">
    <property type="component" value="Unassembled WGS sequence"/>
</dbReference>
<dbReference type="AlphaFoldDB" id="A0A8S1CEL5"/>